<feature type="binding site" evidence="8">
    <location>
        <position position="20"/>
    </location>
    <ligand>
        <name>phosphoenolpyruvate</name>
        <dbReference type="ChEBI" id="CHEBI:58702"/>
    </ligand>
</feature>
<evidence type="ECO:0000256" key="1">
    <source>
        <dbReference type="ARBA" id="ARBA00004811"/>
    </source>
</evidence>
<evidence type="ECO:0000256" key="4">
    <source>
        <dbReference type="ARBA" id="ARBA00022605"/>
    </source>
</evidence>
<dbReference type="PANTHER" id="PTHR21090:SF5">
    <property type="entry name" value="PENTAFUNCTIONAL AROM POLYPEPTIDE"/>
    <property type="match status" value="1"/>
</dbReference>
<keyword evidence="6 8" id="KW-0057">Aromatic amino acid biosynthesis</keyword>
<dbReference type="FunFam" id="3.65.10.10:FF:000005">
    <property type="entry name" value="3-phosphoshikimate 1-carboxyvinyltransferase"/>
    <property type="match status" value="1"/>
</dbReference>
<dbReference type="PANTHER" id="PTHR21090">
    <property type="entry name" value="AROM/DEHYDROQUINATE SYNTHASE"/>
    <property type="match status" value="1"/>
</dbReference>
<keyword evidence="3 8" id="KW-0963">Cytoplasm</keyword>
<dbReference type="InterPro" id="IPR013792">
    <property type="entry name" value="RNA3'P_cycl/enolpyr_Trfase_a/b"/>
</dbReference>
<dbReference type="InterPro" id="IPR036968">
    <property type="entry name" value="Enolpyruvate_Tfrase_sf"/>
</dbReference>
<dbReference type="KEGG" id="dli:dnl_38210"/>
<comment type="similarity">
    <text evidence="2 8">Belongs to the EPSP synthase family.</text>
</comment>
<evidence type="ECO:0000256" key="5">
    <source>
        <dbReference type="ARBA" id="ARBA00022679"/>
    </source>
</evidence>
<feature type="binding site" evidence="8">
    <location>
        <position position="166"/>
    </location>
    <ligand>
        <name>3-phosphoshikimate</name>
        <dbReference type="ChEBI" id="CHEBI:145989"/>
    </ligand>
</feature>
<name>A0A975B9I2_9BACT</name>
<comment type="function">
    <text evidence="8">Catalyzes the transfer of the enolpyruvyl moiety of phosphoenolpyruvate (PEP) to the 5-hydroxyl of shikimate-3-phosphate (S3P) to produce enolpyruvyl shikimate-3-phosphate and inorganic phosphate.</text>
</comment>
<dbReference type="GO" id="GO:0008652">
    <property type="term" value="P:amino acid biosynthetic process"/>
    <property type="evidence" value="ECO:0007669"/>
    <property type="project" value="UniProtKB-KW"/>
</dbReference>
<evidence type="ECO:0000256" key="2">
    <source>
        <dbReference type="ARBA" id="ARBA00009948"/>
    </source>
</evidence>
<dbReference type="GO" id="GO:0009073">
    <property type="term" value="P:aromatic amino acid family biosynthetic process"/>
    <property type="evidence" value="ECO:0007669"/>
    <property type="project" value="UniProtKB-KW"/>
</dbReference>
<dbReference type="GO" id="GO:0003866">
    <property type="term" value="F:3-phosphoshikimate 1-carboxyvinyltransferase activity"/>
    <property type="evidence" value="ECO:0007669"/>
    <property type="project" value="UniProtKB-UniRule"/>
</dbReference>
<proteinExistence type="inferred from homology"/>
<feature type="domain" description="Enolpyruvate transferase" evidence="9">
    <location>
        <begin position="5"/>
        <end position="413"/>
    </location>
</feature>
<feature type="binding site" evidence="8">
    <location>
        <position position="380"/>
    </location>
    <ligand>
        <name>phosphoenolpyruvate</name>
        <dbReference type="ChEBI" id="CHEBI:58702"/>
    </ligand>
</feature>
<evidence type="ECO:0000256" key="6">
    <source>
        <dbReference type="ARBA" id="ARBA00023141"/>
    </source>
</evidence>
<feature type="binding site" evidence="8">
    <location>
        <position position="91"/>
    </location>
    <ligand>
        <name>phosphoenolpyruvate</name>
        <dbReference type="ChEBI" id="CHEBI:58702"/>
    </ligand>
</feature>
<feature type="binding site" evidence="8">
    <location>
        <position position="25"/>
    </location>
    <ligand>
        <name>3-phosphoshikimate</name>
        <dbReference type="ChEBI" id="CHEBI:145989"/>
    </ligand>
</feature>
<sequence length="419" mass="44806">MIEIKPVKNIDAAVSIPGSKSFTHRILIASALSDGLCSIANMLESEDTLLTLSTLKQMGVKTGKDKEKLIIHGTGGALKSPGKEIHLGNSGTSMRLMAAVAALGDGASVLTGTERMKQRPIGDLLEGLEQMGISAKSLNNNGCPPIEIKGKNIKGGTVNLKCAVSSQYLSAVLLIAPYTMQGLEINVIQGPVSRPYIDMTIDIMNKFGINVKRQGYEKFQVQGKQVYKSGNYTVEPDASNAGYFWAAAAVTGGRVKVRDISAGSSQGDLNLLKCFENMGCQVAREKDGITLSGRPLKAIDVDMADIPDMVPTLGVVAAFAKGTTIIRNVAHLKAKECDRLSAVAAELSKMGIDAKCTDDELIIKGGNPNGAEIETYDDHRIAMCFAVAGLKVPGVYIKNEECVNKSFPSFWNVFEQLYL</sequence>
<dbReference type="RefSeq" id="WP_207687510.1">
    <property type="nucleotide sequence ID" value="NZ_CP061799.1"/>
</dbReference>
<dbReference type="NCBIfam" id="TIGR01356">
    <property type="entry name" value="aroA"/>
    <property type="match status" value="1"/>
</dbReference>
<dbReference type="Gene3D" id="3.65.10.10">
    <property type="entry name" value="Enolpyruvate transferase domain"/>
    <property type="match status" value="2"/>
</dbReference>
<evidence type="ECO:0000259" key="9">
    <source>
        <dbReference type="Pfam" id="PF00275"/>
    </source>
</evidence>
<feature type="active site" description="Proton acceptor" evidence="8">
    <location>
        <position position="308"/>
    </location>
</feature>
<comment type="subunit">
    <text evidence="8">Monomer.</text>
</comment>
<protein>
    <recommendedName>
        <fullName evidence="8">3-phosphoshikimate 1-carboxyvinyltransferase</fullName>
        <ecNumber evidence="8">2.5.1.19</ecNumber>
    </recommendedName>
    <alternativeName>
        <fullName evidence="8">5-enolpyruvylshikimate-3-phosphate synthase</fullName>
        <shortName evidence="8">EPSP synthase</shortName>
        <shortName evidence="8">EPSPS</shortName>
    </alternativeName>
</protein>
<evidence type="ECO:0000256" key="8">
    <source>
        <dbReference type="HAMAP-Rule" id="MF_00210"/>
    </source>
</evidence>
<feature type="binding site" evidence="8">
    <location>
        <position position="167"/>
    </location>
    <ligand>
        <name>3-phosphoshikimate</name>
        <dbReference type="ChEBI" id="CHEBI:145989"/>
    </ligand>
</feature>
<keyword evidence="5 8" id="KW-0808">Transferase</keyword>
<feature type="binding site" evidence="8">
    <location>
        <position position="193"/>
    </location>
    <ligand>
        <name>3-phosphoshikimate</name>
        <dbReference type="ChEBI" id="CHEBI:145989"/>
    </ligand>
</feature>
<comment type="subcellular location">
    <subcellularLocation>
        <location evidence="8">Cytoplasm</location>
    </subcellularLocation>
</comment>
<dbReference type="CDD" id="cd01556">
    <property type="entry name" value="EPSP_synthase"/>
    <property type="match status" value="1"/>
</dbReference>
<dbReference type="InterPro" id="IPR006264">
    <property type="entry name" value="EPSP_synthase"/>
</dbReference>
<dbReference type="InterPro" id="IPR001986">
    <property type="entry name" value="Enolpyruvate_Tfrase_dom"/>
</dbReference>
<dbReference type="Proteomes" id="UP000663720">
    <property type="component" value="Chromosome"/>
</dbReference>
<dbReference type="EC" id="2.5.1.19" evidence="8"/>
<dbReference type="PIRSF" id="PIRSF000505">
    <property type="entry name" value="EPSPS"/>
    <property type="match status" value="1"/>
</dbReference>
<dbReference type="InterPro" id="IPR023193">
    <property type="entry name" value="EPSP_synthase_CS"/>
</dbReference>
<dbReference type="Pfam" id="PF00275">
    <property type="entry name" value="EPSP_synthase"/>
    <property type="match status" value="1"/>
</dbReference>
<evidence type="ECO:0000313" key="10">
    <source>
        <dbReference type="EMBL" id="QTA81484.1"/>
    </source>
</evidence>
<accession>A0A975B9I2</accession>
<evidence type="ECO:0000313" key="11">
    <source>
        <dbReference type="Proteomes" id="UP000663720"/>
    </source>
</evidence>
<feature type="binding site" evidence="8">
    <location>
        <position position="308"/>
    </location>
    <ligand>
        <name>3-phosphoshikimate</name>
        <dbReference type="ChEBI" id="CHEBI:145989"/>
    </ligand>
</feature>
<dbReference type="GO" id="GO:0005737">
    <property type="term" value="C:cytoplasm"/>
    <property type="evidence" value="ECO:0007669"/>
    <property type="project" value="UniProtKB-SubCell"/>
</dbReference>
<feature type="binding site" evidence="8">
    <location>
        <position position="167"/>
    </location>
    <ligand>
        <name>phosphoenolpyruvate</name>
        <dbReference type="ChEBI" id="CHEBI:58702"/>
    </ligand>
</feature>
<feature type="binding site" evidence="8">
    <location>
        <position position="119"/>
    </location>
    <ligand>
        <name>phosphoenolpyruvate</name>
        <dbReference type="ChEBI" id="CHEBI:58702"/>
    </ligand>
</feature>
<comment type="pathway">
    <text evidence="1 8">Metabolic intermediate biosynthesis; chorismate biosynthesis; chorismate from D-erythrose 4-phosphate and phosphoenolpyruvate: step 6/7.</text>
</comment>
<dbReference type="PROSITE" id="PS00885">
    <property type="entry name" value="EPSP_SYNTHASE_2"/>
    <property type="match status" value="1"/>
</dbReference>
<feature type="binding site" evidence="8">
    <location>
        <position position="165"/>
    </location>
    <ligand>
        <name>3-phosphoshikimate</name>
        <dbReference type="ChEBI" id="CHEBI:145989"/>
    </ligand>
</feature>
<feature type="binding site" evidence="8">
    <location>
        <position position="20"/>
    </location>
    <ligand>
        <name>3-phosphoshikimate</name>
        <dbReference type="ChEBI" id="CHEBI:145989"/>
    </ligand>
</feature>
<comment type="caution">
    <text evidence="8">Lacks conserved residue(s) required for the propagation of feature annotation.</text>
</comment>
<dbReference type="SUPFAM" id="SSF55205">
    <property type="entry name" value="EPT/RTPC-like"/>
    <property type="match status" value="1"/>
</dbReference>
<feature type="binding site" evidence="8">
    <location>
        <position position="335"/>
    </location>
    <ligand>
        <name>3-phosphoshikimate</name>
        <dbReference type="ChEBI" id="CHEBI:145989"/>
    </ligand>
</feature>
<dbReference type="AlphaFoldDB" id="A0A975B9I2"/>
<gene>
    <name evidence="8 10" type="primary">aroA</name>
    <name evidence="10" type="ORF">dnl_38210</name>
</gene>
<dbReference type="HAMAP" id="MF_00210">
    <property type="entry name" value="EPSP_synth"/>
    <property type="match status" value="1"/>
</dbReference>
<evidence type="ECO:0000256" key="7">
    <source>
        <dbReference type="ARBA" id="ARBA00044633"/>
    </source>
</evidence>
<keyword evidence="4 8" id="KW-0028">Amino-acid biosynthesis</keyword>
<dbReference type="GO" id="GO:0009423">
    <property type="term" value="P:chorismate biosynthetic process"/>
    <property type="evidence" value="ECO:0007669"/>
    <property type="project" value="UniProtKB-UniRule"/>
</dbReference>
<reference evidence="10" key="1">
    <citation type="journal article" date="2021" name="Microb. Physiol.">
        <title>Proteogenomic Insights into the Physiology of Marine, Sulfate-Reducing, Filamentous Desulfonema limicola and Desulfonema magnum.</title>
        <authorList>
            <person name="Schnaars V."/>
            <person name="Wohlbrand L."/>
            <person name="Scheve S."/>
            <person name="Hinrichs C."/>
            <person name="Reinhardt R."/>
            <person name="Rabus R."/>
        </authorList>
    </citation>
    <scope>NUCLEOTIDE SEQUENCE</scope>
    <source>
        <strain evidence="10">5ac10</strain>
    </source>
</reference>
<feature type="binding site" evidence="8">
    <location>
        <position position="21"/>
    </location>
    <ligand>
        <name>3-phosphoshikimate</name>
        <dbReference type="ChEBI" id="CHEBI:145989"/>
    </ligand>
</feature>
<evidence type="ECO:0000256" key="3">
    <source>
        <dbReference type="ARBA" id="ARBA00022490"/>
    </source>
</evidence>
<feature type="binding site" evidence="8">
    <location>
        <position position="339"/>
    </location>
    <ligand>
        <name>phosphoenolpyruvate</name>
        <dbReference type="ChEBI" id="CHEBI:58702"/>
    </ligand>
</feature>
<keyword evidence="11" id="KW-1185">Reference proteome</keyword>
<dbReference type="PROSITE" id="PS00104">
    <property type="entry name" value="EPSP_SYNTHASE_1"/>
    <property type="match status" value="1"/>
</dbReference>
<dbReference type="EMBL" id="CP061799">
    <property type="protein sequence ID" value="QTA81484.1"/>
    <property type="molecule type" value="Genomic_DNA"/>
</dbReference>
<feature type="binding site" evidence="8">
    <location>
        <position position="405"/>
    </location>
    <ligand>
        <name>phosphoenolpyruvate</name>
        <dbReference type="ChEBI" id="CHEBI:58702"/>
    </ligand>
</feature>
<organism evidence="10 11">
    <name type="scientific">Desulfonema limicola</name>
    <dbReference type="NCBI Taxonomy" id="45656"/>
    <lineage>
        <taxon>Bacteria</taxon>
        <taxon>Pseudomonadati</taxon>
        <taxon>Thermodesulfobacteriota</taxon>
        <taxon>Desulfobacteria</taxon>
        <taxon>Desulfobacterales</taxon>
        <taxon>Desulfococcaceae</taxon>
        <taxon>Desulfonema</taxon>
    </lineage>
</organism>
<comment type="catalytic activity">
    <reaction evidence="7">
        <text>3-phosphoshikimate + phosphoenolpyruvate = 5-O-(1-carboxyvinyl)-3-phosphoshikimate + phosphate</text>
        <dbReference type="Rhea" id="RHEA:21256"/>
        <dbReference type="ChEBI" id="CHEBI:43474"/>
        <dbReference type="ChEBI" id="CHEBI:57701"/>
        <dbReference type="ChEBI" id="CHEBI:58702"/>
        <dbReference type="ChEBI" id="CHEBI:145989"/>
        <dbReference type="EC" id="2.5.1.19"/>
    </reaction>
    <physiologicalReaction direction="left-to-right" evidence="7">
        <dbReference type="Rhea" id="RHEA:21257"/>
    </physiologicalReaction>
</comment>